<dbReference type="GO" id="GO:0046464">
    <property type="term" value="P:acylglycerol catabolic process"/>
    <property type="evidence" value="ECO:0007669"/>
    <property type="project" value="TreeGrafter"/>
</dbReference>
<dbReference type="Pfam" id="PF00561">
    <property type="entry name" value="Abhydrolase_1"/>
    <property type="match status" value="1"/>
</dbReference>
<reference evidence="2" key="2">
    <citation type="journal article" date="2023" name="IMA Fungus">
        <title>Comparative genomic study of the Penicillium genus elucidates a diverse pangenome and 15 lateral gene transfer events.</title>
        <authorList>
            <person name="Petersen C."/>
            <person name="Sorensen T."/>
            <person name="Nielsen M.R."/>
            <person name="Sondergaard T.E."/>
            <person name="Sorensen J.L."/>
            <person name="Fitzpatrick D.A."/>
            <person name="Frisvad J.C."/>
            <person name="Nielsen K.L."/>
        </authorList>
    </citation>
    <scope>NUCLEOTIDE SEQUENCE</scope>
    <source>
        <strain evidence="2">IBT 19713</strain>
    </source>
</reference>
<protein>
    <recommendedName>
        <fullName evidence="1">AB hydrolase-1 domain-containing protein</fullName>
    </recommendedName>
</protein>
<gene>
    <name evidence="2" type="ORF">N7468_006050</name>
</gene>
<evidence type="ECO:0000313" key="2">
    <source>
        <dbReference type="EMBL" id="KAJ5233094.1"/>
    </source>
</evidence>
<dbReference type="InterPro" id="IPR000073">
    <property type="entry name" value="AB_hydrolase_1"/>
</dbReference>
<keyword evidence="3" id="KW-1185">Reference proteome</keyword>
<dbReference type="GO" id="GO:0016020">
    <property type="term" value="C:membrane"/>
    <property type="evidence" value="ECO:0007669"/>
    <property type="project" value="TreeGrafter"/>
</dbReference>
<dbReference type="SUPFAM" id="SSF53474">
    <property type="entry name" value="alpha/beta-Hydrolases"/>
    <property type="match status" value="1"/>
</dbReference>
<dbReference type="RefSeq" id="XP_058331086.1">
    <property type="nucleotide sequence ID" value="XM_058475346.1"/>
</dbReference>
<name>A0A9W9TQ99_9EURO</name>
<dbReference type="EMBL" id="JAPQKS010000004">
    <property type="protein sequence ID" value="KAJ5233094.1"/>
    <property type="molecule type" value="Genomic_DNA"/>
</dbReference>
<dbReference type="InterPro" id="IPR000639">
    <property type="entry name" value="Epox_hydrolase-like"/>
</dbReference>
<evidence type="ECO:0000259" key="1">
    <source>
        <dbReference type="Pfam" id="PF00561"/>
    </source>
</evidence>
<feature type="domain" description="AB hydrolase-1" evidence="1">
    <location>
        <begin position="34"/>
        <end position="143"/>
    </location>
</feature>
<dbReference type="InterPro" id="IPR029058">
    <property type="entry name" value="AB_hydrolase_fold"/>
</dbReference>
<dbReference type="AlphaFoldDB" id="A0A9W9TQ99"/>
<comment type="caution">
    <text evidence="2">The sequence shown here is derived from an EMBL/GenBank/DDBJ whole genome shotgun (WGS) entry which is preliminary data.</text>
</comment>
<evidence type="ECO:0000313" key="3">
    <source>
        <dbReference type="Proteomes" id="UP001150941"/>
    </source>
</evidence>
<dbReference type="PANTHER" id="PTHR43798:SF33">
    <property type="entry name" value="HYDROLASE, PUTATIVE (AFU_ORTHOLOGUE AFUA_2G14860)-RELATED"/>
    <property type="match status" value="1"/>
</dbReference>
<proteinExistence type="predicted"/>
<accession>A0A9W9TQ99</accession>
<dbReference type="Proteomes" id="UP001150941">
    <property type="component" value="Unassembled WGS sequence"/>
</dbReference>
<dbReference type="PANTHER" id="PTHR43798">
    <property type="entry name" value="MONOACYLGLYCEROL LIPASE"/>
    <property type="match status" value="1"/>
</dbReference>
<sequence length="315" mass="35086">MAAIAFASHAKQVTLSTGHSYSYAFIPAKPAHSTILFLHGFPSSCYDWRHQVTFFAGQGYGVLAPDLLGYGETSKPVAVSAYRAKRMATEIREILDHEQLHSVHAVSHDTGSILLSRLANYYPDRLLSTTFLAVPYSKPGEHFESRGIIYYEQRIDEVGNLKSESFFTLFYPADPALWSDHLGPGGALESWLRADTQGAKAPYITDYERNLHQKIMQGQHGPALHWYHALVENVNEQDELDDGLSVKLTRPVLMIFPASLPGDFSVASGQTNEIADDLTVKKVRTSGHWLQLEAKDEVNSMLSEFISRCDGERLG</sequence>
<dbReference type="PRINTS" id="PR00412">
    <property type="entry name" value="EPOXHYDRLASE"/>
</dbReference>
<organism evidence="2 3">
    <name type="scientific">Penicillium chermesinum</name>
    <dbReference type="NCBI Taxonomy" id="63820"/>
    <lineage>
        <taxon>Eukaryota</taxon>
        <taxon>Fungi</taxon>
        <taxon>Dikarya</taxon>
        <taxon>Ascomycota</taxon>
        <taxon>Pezizomycotina</taxon>
        <taxon>Eurotiomycetes</taxon>
        <taxon>Eurotiomycetidae</taxon>
        <taxon>Eurotiales</taxon>
        <taxon>Aspergillaceae</taxon>
        <taxon>Penicillium</taxon>
    </lineage>
</organism>
<dbReference type="GO" id="GO:0072330">
    <property type="term" value="P:monocarboxylic acid biosynthetic process"/>
    <property type="evidence" value="ECO:0007669"/>
    <property type="project" value="UniProtKB-ARBA"/>
</dbReference>
<dbReference type="Gene3D" id="3.40.50.1820">
    <property type="entry name" value="alpha/beta hydrolase"/>
    <property type="match status" value="1"/>
</dbReference>
<dbReference type="OrthoDB" id="284184at2759"/>
<dbReference type="GO" id="GO:0017000">
    <property type="term" value="P:antibiotic biosynthetic process"/>
    <property type="evidence" value="ECO:0007669"/>
    <property type="project" value="UniProtKB-ARBA"/>
</dbReference>
<dbReference type="GeneID" id="83202649"/>
<reference evidence="2" key="1">
    <citation type="submission" date="2022-11" db="EMBL/GenBank/DDBJ databases">
        <authorList>
            <person name="Petersen C."/>
        </authorList>
    </citation>
    <scope>NUCLEOTIDE SEQUENCE</scope>
    <source>
        <strain evidence="2">IBT 19713</strain>
    </source>
</reference>
<dbReference type="GO" id="GO:0047372">
    <property type="term" value="F:monoacylglycerol lipase activity"/>
    <property type="evidence" value="ECO:0007669"/>
    <property type="project" value="TreeGrafter"/>
</dbReference>
<dbReference type="InterPro" id="IPR050266">
    <property type="entry name" value="AB_hydrolase_sf"/>
</dbReference>